<keyword evidence="3 6" id="KW-0378">Hydrolase</keyword>
<keyword evidence="7" id="KW-1185">Reference proteome</keyword>
<dbReference type="GO" id="GO:0016787">
    <property type="term" value="F:hydrolase activity"/>
    <property type="evidence" value="ECO:0007669"/>
    <property type="project" value="UniProtKB-KW"/>
</dbReference>
<evidence type="ECO:0000256" key="3">
    <source>
        <dbReference type="ARBA" id="ARBA00022801"/>
    </source>
</evidence>
<dbReference type="Proteomes" id="UP000245375">
    <property type="component" value="Unassembled WGS sequence"/>
</dbReference>
<accession>A0A2U2X4S8</accession>
<protein>
    <submittedName>
        <fullName evidence="6">Putative metal-dependent hydrolase</fullName>
    </submittedName>
</protein>
<evidence type="ECO:0000313" key="7">
    <source>
        <dbReference type="Proteomes" id="UP000245375"/>
    </source>
</evidence>
<keyword evidence="4" id="KW-0862">Zinc</keyword>
<organism evidence="6 7">
    <name type="scientific">Algibacter marinivivus</name>
    <dbReference type="NCBI Taxonomy" id="2100723"/>
    <lineage>
        <taxon>Bacteria</taxon>
        <taxon>Pseudomonadati</taxon>
        <taxon>Bacteroidota</taxon>
        <taxon>Flavobacteriia</taxon>
        <taxon>Flavobacteriales</taxon>
        <taxon>Flavobacteriaceae</taxon>
        <taxon>Algibacter</taxon>
    </lineage>
</organism>
<dbReference type="Pfam" id="PF12867">
    <property type="entry name" value="DinB_2"/>
    <property type="match status" value="1"/>
</dbReference>
<dbReference type="RefSeq" id="WP_109353132.1">
    <property type="nucleotide sequence ID" value="NZ_QFRI01000002.1"/>
</dbReference>
<evidence type="ECO:0000313" key="6">
    <source>
        <dbReference type="EMBL" id="PWH82777.1"/>
    </source>
</evidence>
<dbReference type="AlphaFoldDB" id="A0A2U2X4S8"/>
<dbReference type="SUPFAM" id="SSF109854">
    <property type="entry name" value="DinB/YfiT-like putative metalloenzymes"/>
    <property type="match status" value="1"/>
</dbReference>
<evidence type="ECO:0000256" key="1">
    <source>
        <dbReference type="ARBA" id="ARBA00022490"/>
    </source>
</evidence>
<gene>
    <name evidence="6" type="ORF">DIS18_11130</name>
</gene>
<dbReference type="HAMAP" id="MF_01256">
    <property type="entry name" value="YfiT_hydrol"/>
    <property type="match status" value="1"/>
</dbReference>
<evidence type="ECO:0000256" key="4">
    <source>
        <dbReference type="ARBA" id="ARBA00022833"/>
    </source>
</evidence>
<reference evidence="6" key="2">
    <citation type="submission" date="2018-05" db="EMBL/GenBank/DDBJ databases">
        <authorList>
            <person name="Lanie J.A."/>
            <person name="Ng W.-L."/>
            <person name="Kazmierczak K.M."/>
            <person name="Andrzejewski T.M."/>
            <person name="Davidsen T.M."/>
            <person name="Wayne K.J."/>
            <person name="Tettelin H."/>
            <person name="Glass J.I."/>
            <person name="Rusch D."/>
            <person name="Podicherti R."/>
            <person name="Tsui H.-C.T."/>
            <person name="Winkler M.E."/>
        </authorList>
    </citation>
    <scope>NUCLEOTIDE SEQUENCE [LARGE SCALE GENOMIC DNA]</scope>
    <source>
        <strain evidence="6">ZY111</strain>
    </source>
</reference>
<name>A0A2U2X4S8_9FLAO</name>
<dbReference type="Gene3D" id="1.20.120.450">
    <property type="entry name" value="dinb family like domain"/>
    <property type="match status" value="1"/>
</dbReference>
<comment type="caution">
    <text evidence="6">The sequence shown here is derived from an EMBL/GenBank/DDBJ whole genome shotgun (WGS) entry which is preliminary data.</text>
</comment>
<dbReference type="NCBIfam" id="NF009807">
    <property type="entry name" value="PRK13291.1"/>
    <property type="match status" value="1"/>
</dbReference>
<dbReference type="OrthoDB" id="9796039at2"/>
<reference evidence="6" key="1">
    <citation type="submission" date="2018-05" db="EMBL/GenBank/DDBJ databases">
        <title>Algibacter marinivivus sp. nov., isolated from sample around a algae.</title>
        <authorList>
            <person name="Zhong X."/>
        </authorList>
    </citation>
    <scope>NUCLEOTIDE SEQUENCE [LARGE SCALE GENOMIC DNA]</scope>
    <source>
        <strain evidence="6">ZY111</strain>
    </source>
</reference>
<keyword evidence="1" id="KW-0963">Cytoplasm</keyword>
<dbReference type="InterPro" id="IPR023774">
    <property type="entry name" value="Put_metal_dep_hydrolase_YfiT"/>
</dbReference>
<evidence type="ECO:0000256" key="2">
    <source>
        <dbReference type="ARBA" id="ARBA00022723"/>
    </source>
</evidence>
<dbReference type="InterPro" id="IPR024775">
    <property type="entry name" value="DinB-like"/>
</dbReference>
<sequence length="181" mass="21288">MNASELEQLKYPIGQFEYPTNLSKQHIEDWITTLEQFPIRFEALVKHLTKEQLDTPYRPGGWTIRQTVHHVSDSHHHSYTRFKWALTEDKPVIKAYDEALWAELSDSKSAPIQMSIEHLKAIHYKLVNLLKSLSEDDLKKSFIHPESNSEVLLSYNVGNYAWHSNHHYAHIENVMKRKGWL</sequence>
<dbReference type="GO" id="GO:0046872">
    <property type="term" value="F:metal ion binding"/>
    <property type="evidence" value="ECO:0007669"/>
    <property type="project" value="UniProtKB-KW"/>
</dbReference>
<proteinExistence type="inferred from homology"/>
<keyword evidence="2" id="KW-0479">Metal-binding</keyword>
<dbReference type="InterPro" id="IPR034660">
    <property type="entry name" value="DinB/YfiT-like"/>
</dbReference>
<feature type="domain" description="DinB-like" evidence="5">
    <location>
        <begin position="34"/>
        <end position="171"/>
    </location>
</feature>
<evidence type="ECO:0000259" key="5">
    <source>
        <dbReference type="Pfam" id="PF12867"/>
    </source>
</evidence>
<dbReference type="EMBL" id="QFRI01000002">
    <property type="protein sequence ID" value="PWH82777.1"/>
    <property type="molecule type" value="Genomic_DNA"/>
</dbReference>